<dbReference type="GO" id="GO:0005524">
    <property type="term" value="F:ATP binding"/>
    <property type="evidence" value="ECO:0007669"/>
    <property type="project" value="UniProtKB-UniRule"/>
</dbReference>
<protein>
    <recommendedName>
        <fullName evidence="8">Chaperone protein DnaK</fullName>
    </recommendedName>
    <alternativeName>
        <fullName evidence="8">HSP70</fullName>
    </alternativeName>
    <alternativeName>
        <fullName evidence="8">Heat shock 70 kDa protein</fullName>
    </alternativeName>
    <alternativeName>
        <fullName evidence="8">Heat shock protein 70</fullName>
    </alternativeName>
</protein>
<dbReference type="Gene3D" id="2.60.34.10">
    <property type="entry name" value="Substrate Binding Domain Of DNAk, Chain A, domain 1"/>
    <property type="match status" value="1"/>
</dbReference>
<feature type="compositionally biased region" description="Low complexity" evidence="10">
    <location>
        <begin position="597"/>
        <end position="612"/>
    </location>
</feature>
<dbReference type="HAMAP" id="MF_00332">
    <property type="entry name" value="DnaK"/>
    <property type="match status" value="1"/>
</dbReference>
<accession>A0A918DI16</accession>
<keyword evidence="12" id="KW-1185">Reference proteome</keyword>
<comment type="similarity">
    <text evidence="2 8 9">Belongs to the heat shock protein 70 family.</text>
</comment>
<dbReference type="FunFam" id="3.90.640.10:FF:000003">
    <property type="entry name" value="Molecular chaperone DnaK"/>
    <property type="match status" value="1"/>
</dbReference>
<dbReference type="InterPro" id="IPR029048">
    <property type="entry name" value="HSP70_C_sf"/>
</dbReference>
<comment type="induction">
    <text evidence="8">By stress conditions e.g. heat shock.</text>
</comment>
<keyword evidence="7 8" id="KW-0143">Chaperone</keyword>
<dbReference type="SUPFAM" id="SSF53067">
    <property type="entry name" value="Actin-like ATPase domain"/>
    <property type="match status" value="2"/>
</dbReference>
<dbReference type="CDD" id="cd10234">
    <property type="entry name" value="ASKHA_NBD_HSP70_DnaK-like"/>
    <property type="match status" value="1"/>
</dbReference>
<keyword evidence="6 8" id="KW-0346">Stress response</keyword>
<dbReference type="Pfam" id="PF00012">
    <property type="entry name" value="HSP70"/>
    <property type="match status" value="1"/>
</dbReference>
<dbReference type="GO" id="GO:0051082">
    <property type="term" value="F:unfolded protein binding"/>
    <property type="evidence" value="ECO:0007669"/>
    <property type="project" value="InterPro"/>
</dbReference>
<dbReference type="InterPro" id="IPR018181">
    <property type="entry name" value="Heat_shock_70_CS"/>
</dbReference>
<comment type="caution">
    <text evidence="11">The sequence shown here is derived from an EMBL/GenBank/DDBJ whole genome shotgun (WGS) entry which is preliminary data.</text>
</comment>
<dbReference type="InterPro" id="IPR012725">
    <property type="entry name" value="Chaperone_DnaK"/>
</dbReference>
<dbReference type="PROSITE" id="PS00329">
    <property type="entry name" value="HSP70_2"/>
    <property type="match status" value="1"/>
</dbReference>
<evidence type="ECO:0000256" key="3">
    <source>
        <dbReference type="ARBA" id="ARBA00022553"/>
    </source>
</evidence>
<reference evidence="11" key="1">
    <citation type="journal article" date="2014" name="Int. J. Syst. Evol. Microbiol.">
        <title>Complete genome sequence of Corynebacterium casei LMG S-19264T (=DSM 44701T), isolated from a smear-ripened cheese.</title>
        <authorList>
            <consortium name="US DOE Joint Genome Institute (JGI-PGF)"/>
            <person name="Walter F."/>
            <person name="Albersmeier A."/>
            <person name="Kalinowski J."/>
            <person name="Ruckert C."/>
        </authorList>
    </citation>
    <scope>NUCLEOTIDE SEQUENCE</scope>
    <source>
        <strain evidence="11">CGMCC 4.7368</strain>
    </source>
</reference>
<dbReference type="FunFam" id="3.30.420.40:FF:000004">
    <property type="entry name" value="Molecular chaperone DnaK"/>
    <property type="match status" value="1"/>
</dbReference>
<dbReference type="PROSITE" id="PS00297">
    <property type="entry name" value="HSP70_1"/>
    <property type="match status" value="1"/>
</dbReference>
<evidence type="ECO:0000256" key="10">
    <source>
        <dbReference type="SAM" id="MobiDB-lite"/>
    </source>
</evidence>
<dbReference type="FunFam" id="2.60.34.10:FF:000014">
    <property type="entry name" value="Chaperone protein DnaK HSP70"/>
    <property type="match status" value="1"/>
</dbReference>
<dbReference type="PANTHER" id="PTHR19375">
    <property type="entry name" value="HEAT SHOCK PROTEIN 70KDA"/>
    <property type="match status" value="1"/>
</dbReference>
<dbReference type="InterPro" id="IPR029047">
    <property type="entry name" value="HSP70_peptide-bd_sf"/>
</dbReference>
<sequence length="627" mass="67612">MAKAVGIDLGTTNSVIAATEDGEPKVIPNAEGSRTTPSVVAFTDQGERLVGQLARRQAILNPKGTIYSAKRFIGRRYDEVSSELNAVSFDVVEGPDGAVRFQVGDKQYAPEEVSALVLRKLASDAAKYLGEKVTEAVITVPAYFNDAQRQATKDAGRIAGLEVLRIINEPTAAALAYGLEKKGNETVLVFDLGGGTFDVSILDIGEGVIEVRSTSGDGHLGGDDFDRRIVDHLADEFQREQGIDLRRDPQALQRLFEAAEKAKTELSAVTQTTISLPFITADASGPKHLNATLMRSTFEQITADLVERCVHPVEQAMEDAKLRPADIDEVILVGGSTRMPAVQSLVRRLTGGKDPNMTVNPDEVVAIGAAAQAGIIKGEVEDVVLLDVTPLSLGVETLGGLMTKVIERNTTIPARRAETFSTAEDDQNAVDIVILQGERDRAADNRVLGRFRLENIRPAPRGTPQIEVTFDIDANGILNVTARDKDTGAEQRITISESSNLDKSEIERMVADAEQHRSEDVRLREAVDARNELDSVAYQVERRLRELGDTVAVHEKARAEQLVADARQAIKEEAPIDRLRSLSGELQQVYHGLGATAAGPREGAQPGAAPGGDDVIDAEFTSSDSET</sequence>
<dbReference type="InterPro" id="IPR013126">
    <property type="entry name" value="Hsp_70_fam"/>
</dbReference>
<dbReference type="AlphaFoldDB" id="A0A918DI16"/>
<dbReference type="Proteomes" id="UP000646523">
    <property type="component" value="Unassembled WGS sequence"/>
</dbReference>
<evidence type="ECO:0000256" key="6">
    <source>
        <dbReference type="ARBA" id="ARBA00023016"/>
    </source>
</evidence>
<keyword evidence="3 8" id="KW-0597">Phosphoprotein</keyword>
<keyword evidence="5 8" id="KW-0067">ATP-binding</keyword>
<evidence type="ECO:0000256" key="5">
    <source>
        <dbReference type="ARBA" id="ARBA00022840"/>
    </source>
</evidence>
<dbReference type="EMBL" id="BMNH01000006">
    <property type="protein sequence ID" value="GGO68169.1"/>
    <property type="molecule type" value="Genomic_DNA"/>
</dbReference>
<comment type="function">
    <text evidence="1 8">Acts as a chaperone.</text>
</comment>
<dbReference type="NCBIfam" id="NF001413">
    <property type="entry name" value="PRK00290.1"/>
    <property type="match status" value="1"/>
</dbReference>
<feature type="modified residue" description="Phosphothreonine; by autocatalysis" evidence="8">
    <location>
        <position position="196"/>
    </location>
</feature>
<dbReference type="FunFam" id="1.20.1270.10:FF:000001">
    <property type="entry name" value="Molecular chaperone DnaK"/>
    <property type="match status" value="1"/>
</dbReference>
<gene>
    <name evidence="8 11" type="primary">dnaK</name>
    <name evidence="11" type="ORF">GCM10012289_26310</name>
</gene>
<evidence type="ECO:0000256" key="8">
    <source>
        <dbReference type="HAMAP-Rule" id="MF_00332"/>
    </source>
</evidence>
<evidence type="ECO:0000256" key="1">
    <source>
        <dbReference type="ARBA" id="ARBA00002290"/>
    </source>
</evidence>
<evidence type="ECO:0000313" key="11">
    <source>
        <dbReference type="EMBL" id="GGO68169.1"/>
    </source>
</evidence>
<dbReference type="PROSITE" id="PS01036">
    <property type="entry name" value="HSP70_3"/>
    <property type="match status" value="1"/>
</dbReference>
<dbReference type="InterPro" id="IPR043129">
    <property type="entry name" value="ATPase_NBD"/>
</dbReference>
<evidence type="ECO:0000256" key="2">
    <source>
        <dbReference type="ARBA" id="ARBA00007381"/>
    </source>
</evidence>
<reference evidence="11" key="2">
    <citation type="submission" date="2020-09" db="EMBL/GenBank/DDBJ databases">
        <authorList>
            <person name="Sun Q."/>
            <person name="Zhou Y."/>
        </authorList>
    </citation>
    <scope>NUCLEOTIDE SEQUENCE</scope>
    <source>
        <strain evidence="11">CGMCC 4.7368</strain>
    </source>
</reference>
<proteinExistence type="evidence at transcript level"/>
<dbReference type="PRINTS" id="PR00301">
    <property type="entry name" value="HEATSHOCK70"/>
</dbReference>
<evidence type="ECO:0000313" key="12">
    <source>
        <dbReference type="Proteomes" id="UP000646523"/>
    </source>
</evidence>
<dbReference type="NCBIfam" id="TIGR02350">
    <property type="entry name" value="prok_dnaK"/>
    <property type="match status" value="1"/>
</dbReference>
<dbReference type="RefSeq" id="WP_189124344.1">
    <property type="nucleotide sequence ID" value="NZ_BMNH01000006.1"/>
</dbReference>
<organism evidence="11 12">
    <name type="scientific">Nonomuraea cavernae</name>
    <dbReference type="NCBI Taxonomy" id="2045107"/>
    <lineage>
        <taxon>Bacteria</taxon>
        <taxon>Bacillati</taxon>
        <taxon>Actinomycetota</taxon>
        <taxon>Actinomycetes</taxon>
        <taxon>Streptosporangiales</taxon>
        <taxon>Streptosporangiaceae</taxon>
        <taxon>Nonomuraea</taxon>
    </lineage>
</organism>
<dbReference type="Gene3D" id="1.20.1270.10">
    <property type="match status" value="1"/>
</dbReference>
<keyword evidence="4 8" id="KW-0547">Nucleotide-binding</keyword>
<name>A0A918DI16_9ACTN</name>
<evidence type="ECO:0000256" key="9">
    <source>
        <dbReference type="RuleBase" id="RU003322"/>
    </source>
</evidence>
<evidence type="ECO:0000256" key="4">
    <source>
        <dbReference type="ARBA" id="ARBA00022741"/>
    </source>
</evidence>
<dbReference type="GO" id="GO:0140662">
    <property type="term" value="F:ATP-dependent protein folding chaperone"/>
    <property type="evidence" value="ECO:0007669"/>
    <property type="project" value="InterPro"/>
</dbReference>
<evidence type="ECO:0000256" key="7">
    <source>
        <dbReference type="ARBA" id="ARBA00023186"/>
    </source>
</evidence>
<dbReference type="Gene3D" id="3.90.640.10">
    <property type="entry name" value="Actin, Chain A, domain 4"/>
    <property type="match status" value="1"/>
</dbReference>
<feature type="region of interest" description="Disordered" evidence="10">
    <location>
        <begin position="593"/>
        <end position="627"/>
    </location>
</feature>
<dbReference type="SUPFAM" id="SSF100920">
    <property type="entry name" value="Heat shock protein 70kD (HSP70), peptide-binding domain"/>
    <property type="match status" value="1"/>
</dbReference>
<dbReference type="Gene3D" id="3.30.420.40">
    <property type="match status" value="2"/>
</dbReference>